<dbReference type="InterPro" id="IPR055342">
    <property type="entry name" value="MreC_beta-barrel_core"/>
</dbReference>
<dbReference type="AlphaFoldDB" id="A0A4Q9H0D7"/>
<dbReference type="OrthoDB" id="9808025at2"/>
<sequence>MALGTLDRTPPPFFKQGPSAFTRLVFFASLAIFLMVADLRFQMVRPLRAAVATALHPVQQVLLAPLHWSAQAGDYLRGLDEARVAQERAEQQLAAQADALMRERTLVRENADLRALLELQPRVQARSMAAEVLYDAPDPYTRKIVLSRGSSAGVKLGSPVLDRQGVLGQVTRVYPLTAEVTLVTDRDAAIPVVNDRTQQRGVAYGLPQAQGMELRFMAGNADVQQGDLLTTSGLDGIYPEGLPVAKVLRVDRRADSAFARILLTPMALPDRPRHVLVLHPLSEQLPERPDPSAPRATTGNDGASAATGASAASGASGPSGASAASLASSRVTTERP</sequence>
<dbReference type="Pfam" id="PF04085">
    <property type="entry name" value="MreC"/>
    <property type="match status" value="1"/>
</dbReference>
<keyword evidence="10" id="KW-1185">Reference proteome</keyword>
<dbReference type="PANTHER" id="PTHR34138">
    <property type="entry name" value="CELL SHAPE-DETERMINING PROTEIN MREC"/>
    <property type="match status" value="1"/>
</dbReference>
<evidence type="ECO:0000256" key="6">
    <source>
        <dbReference type="SAM" id="MobiDB-lite"/>
    </source>
</evidence>
<evidence type="ECO:0000256" key="5">
    <source>
        <dbReference type="PIRNR" id="PIRNR038471"/>
    </source>
</evidence>
<gene>
    <name evidence="9" type="primary">mreC</name>
    <name evidence="9" type="ORF">EYS42_13030</name>
</gene>
<evidence type="ECO:0000256" key="1">
    <source>
        <dbReference type="ARBA" id="ARBA00009369"/>
    </source>
</evidence>
<dbReference type="PANTHER" id="PTHR34138:SF1">
    <property type="entry name" value="CELL SHAPE-DETERMINING PROTEIN MREC"/>
    <property type="match status" value="1"/>
</dbReference>
<feature type="compositionally biased region" description="Low complexity" evidence="6">
    <location>
        <begin position="302"/>
        <end position="329"/>
    </location>
</feature>
<dbReference type="GO" id="GO:0005886">
    <property type="term" value="C:plasma membrane"/>
    <property type="evidence" value="ECO:0007669"/>
    <property type="project" value="TreeGrafter"/>
</dbReference>
<accession>A0A4Q9H0D7</accession>
<keyword evidence="3 5" id="KW-0133">Cell shape</keyword>
<reference evidence="9 10" key="1">
    <citation type="submission" date="2019-02" db="EMBL/GenBank/DDBJ databases">
        <title>Aquabacterium sp. strain KMB7.</title>
        <authorList>
            <person name="Chen W.-M."/>
        </authorList>
    </citation>
    <scope>NUCLEOTIDE SEQUENCE [LARGE SCALE GENOMIC DNA]</scope>
    <source>
        <strain evidence="9 10">KMB7</strain>
    </source>
</reference>
<evidence type="ECO:0000256" key="7">
    <source>
        <dbReference type="SAM" id="Phobius"/>
    </source>
</evidence>
<evidence type="ECO:0000313" key="10">
    <source>
        <dbReference type="Proteomes" id="UP000292120"/>
    </source>
</evidence>
<name>A0A4Q9H0D7_9BURK</name>
<dbReference type="Gene3D" id="2.40.10.350">
    <property type="entry name" value="Rod shape-determining protein MreC, domain 2"/>
    <property type="match status" value="1"/>
</dbReference>
<dbReference type="Proteomes" id="UP000292120">
    <property type="component" value="Unassembled WGS sequence"/>
</dbReference>
<keyword evidence="7" id="KW-0812">Transmembrane</keyword>
<feature type="region of interest" description="Disordered" evidence="6">
    <location>
        <begin position="281"/>
        <end position="336"/>
    </location>
</feature>
<comment type="caution">
    <text evidence="9">The sequence shown here is derived from an EMBL/GenBank/DDBJ whole genome shotgun (WGS) entry which is preliminary data.</text>
</comment>
<dbReference type="InterPro" id="IPR007221">
    <property type="entry name" value="MreC"/>
</dbReference>
<dbReference type="Gene3D" id="2.40.10.340">
    <property type="entry name" value="Rod shape-determining protein MreC, domain 1"/>
    <property type="match status" value="1"/>
</dbReference>
<dbReference type="GO" id="GO:0008360">
    <property type="term" value="P:regulation of cell shape"/>
    <property type="evidence" value="ECO:0007669"/>
    <property type="project" value="UniProtKB-KW"/>
</dbReference>
<comment type="function">
    <text evidence="5">Involved in formation and maintenance of cell shape.</text>
</comment>
<keyword evidence="7" id="KW-0472">Membrane</keyword>
<evidence type="ECO:0000259" key="8">
    <source>
        <dbReference type="Pfam" id="PF04085"/>
    </source>
</evidence>
<dbReference type="InterPro" id="IPR042177">
    <property type="entry name" value="Cell/Rod_1"/>
</dbReference>
<dbReference type="InterPro" id="IPR042175">
    <property type="entry name" value="Cell/Rod_MreC_2"/>
</dbReference>
<feature type="domain" description="Rod shape-determining protein MreC beta-barrel core" evidence="8">
    <location>
        <begin position="132"/>
        <end position="278"/>
    </location>
</feature>
<keyword evidence="7" id="KW-1133">Transmembrane helix</keyword>
<evidence type="ECO:0000313" key="9">
    <source>
        <dbReference type="EMBL" id="TBO29327.1"/>
    </source>
</evidence>
<evidence type="ECO:0000256" key="3">
    <source>
        <dbReference type="ARBA" id="ARBA00022960"/>
    </source>
</evidence>
<dbReference type="RefSeq" id="WP_130968622.1">
    <property type="nucleotide sequence ID" value="NZ_SIXI01000005.1"/>
</dbReference>
<comment type="similarity">
    <text evidence="1 5">Belongs to the MreC family.</text>
</comment>
<feature type="transmembrane region" description="Helical" evidence="7">
    <location>
        <begin position="20"/>
        <end position="39"/>
    </location>
</feature>
<protein>
    <recommendedName>
        <fullName evidence="2 5">Cell shape-determining protein MreC</fullName>
    </recommendedName>
    <alternativeName>
        <fullName evidence="4 5">Cell shape protein MreC</fullName>
    </alternativeName>
</protein>
<dbReference type="PIRSF" id="PIRSF038471">
    <property type="entry name" value="MreC"/>
    <property type="match status" value="1"/>
</dbReference>
<evidence type="ECO:0000256" key="4">
    <source>
        <dbReference type="ARBA" id="ARBA00032089"/>
    </source>
</evidence>
<organism evidence="9 10">
    <name type="scientific">Aquabacterium lacunae</name>
    <dbReference type="NCBI Taxonomy" id="2528630"/>
    <lineage>
        <taxon>Bacteria</taxon>
        <taxon>Pseudomonadati</taxon>
        <taxon>Pseudomonadota</taxon>
        <taxon>Betaproteobacteria</taxon>
        <taxon>Burkholderiales</taxon>
        <taxon>Aquabacterium</taxon>
    </lineage>
</organism>
<evidence type="ECO:0000256" key="2">
    <source>
        <dbReference type="ARBA" id="ARBA00013855"/>
    </source>
</evidence>
<dbReference type="NCBIfam" id="TIGR00219">
    <property type="entry name" value="mreC"/>
    <property type="match status" value="1"/>
</dbReference>
<proteinExistence type="inferred from homology"/>
<dbReference type="EMBL" id="SIXI01000005">
    <property type="protein sequence ID" value="TBO29327.1"/>
    <property type="molecule type" value="Genomic_DNA"/>
</dbReference>